<name>A0A2M8P7K2_9CHLR</name>
<proteinExistence type="predicted"/>
<feature type="domain" description="TIR" evidence="1">
    <location>
        <begin position="1"/>
        <end position="110"/>
    </location>
</feature>
<organism evidence="2 3">
    <name type="scientific">Candidatus Thermofonsia Clade 1 bacterium</name>
    <dbReference type="NCBI Taxonomy" id="2364210"/>
    <lineage>
        <taxon>Bacteria</taxon>
        <taxon>Bacillati</taxon>
        <taxon>Chloroflexota</taxon>
        <taxon>Candidatus Thermofontia</taxon>
        <taxon>Candidatus Thermofonsia Clade 1</taxon>
    </lineage>
</organism>
<dbReference type="PROSITE" id="PS50104">
    <property type="entry name" value="TIR"/>
    <property type="match status" value="1"/>
</dbReference>
<feature type="non-terminal residue" evidence="2">
    <location>
        <position position="110"/>
    </location>
</feature>
<dbReference type="SUPFAM" id="SSF52200">
    <property type="entry name" value="Toll/Interleukin receptor TIR domain"/>
    <property type="match status" value="1"/>
</dbReference>
<dbReference type="EMBL" id="PGTM01000885">
    <property type="protein sequence ID" value="PJF33543.1"/>
    <property type="molecule type" value="Genomic_DNA"/>
</dbReference>
<feature type="non-terminal residue" evidence="2">
    <location>
        <position position="1"/>
    </location>
</feature>
<dbReference type="Pfam" id="PF13676">
    <property type="entry name" value="TIR_2"/>
    <property type="match status" value="1"/>
</dbReference>
<comment type="caution">
    <text evidence="2">The sequence shown here is derived from an EMBL/GenBank/DDBJ whole genome shotgun (WGS) entry which is preliminary data.</text>
</comment>
<accession>A0A2M8P7K2</accession>
<dbReference type="Gene3D" id="3.40.50.10140">
    <property type="entry name" value="Toll/interleukin-1 receptor homology (TIR) domain"/>
    <property type="match status" value="1"/>
</dbReference>
<sequence length="110" mass="12550">ISHATEDDAIADKIFDALSAAGLRVWLDHREGIPYGKRWERVIREAIKQSKQGLFLMSRCSLNSDYCNAEWHRIIDLGKKLYVALLEPIPIEDTPLLLGSIQYADLTRPE</sequence>
<dbReference type="InterPro" id="IPR035897">
    <property type="entry name" value="Toll_tir_struct_dom_sf"/>
</dbReference>
<evidence type="ECO:0000313" key="2">
    <source>
        <dbReference type="EMBL" id="PJF33543.1"/>
    </source>
</evidence>
<gene>
    <name evidence="2" type="ORF">CUN49_18330</name>
</gene>
<reference evidence="2 3" key="1">
    <citation type="submission" date="2017-11" db="EMBL/GenBank/DDBJ databases">
        <title>Evolution of Phototrophy in the Chloroflexi Phylum Driven by Horizontal Gene Transfer.</title>
        <authorList>
            <person name="Ward L.M."/>
            <person name="Hemp J."/>
            <person name="Shih P.M."/>
            <person name="Mcglynn S.E."/>
            <person name="Fischer W."/>
        </authorList>
    </citation>
    <scope>NUCLEOTIDE SEQUENCE [LARGE SCALE GENOMIC DNA]</scope>
    <source>
        <strain evidence="2">JP3_13</strain>
    </source>
</reference>
<protein>
    <recommendedName>
        <fullName evidence="1">TIR domain-containing protein</fullName>
    </recommendedName>
</protein>
<evidence type="ECO:0000259" key="1">
    <source>
        <dbReference type="PROSITE" id="PS50104"/>
    </source>
</evidence>
<evidence type="ECO:0000313" key="3">
    <source>
        <dbReference type="Proteomes" id="UP000229681"/>
    </source>
</evidence>
<dbReference type="InterPro" id="IPR000157">
    <property type="entry name" value="TIR_dom"/>
</dbReference>
<dbReference type="GO" id="GO:0007165">
    <property type="term" value="P:signal transduction"/>
    <property type="evidence" value="ECO:0007669"/>
    <property type="project" value="InterPro"/>
</dbReference>
<dbReference type="AlphaFoldDB" id="A0A2M8P7K2"/>
<dbReference type="Proteomes" id="UP000229681">
    <property type="component" value="Unassembled WGS sequence"/>
</dbReference>